<keyword evidence="3" id="KW-1185">Reference proteome</keyword>
<gene>
    <name evidence="2" type="ORF">CK501_04645</name>
</gene>
<dbReference type="RefSeq" id="WP_095616525.1">
    <property type="nucleotide sequence ID" value="NZ_NSKD01000001.1"/>
</dbReference>
<dbReference type="InterPro" id="IPR029063">
    <property type="entry name" value="SAM-dependent_MTases_sf"/>
</dbReference>
<dbReference type="GO" id="GO:0032259">
    <property type="term" value="P:methylation"/>
    <property type="evidence" value="ECO:0007669"/>
    <property type="project" value="UniProtKB-KW"/>
</dbReference>
<keyword evidence="2" id="KW-0489">Methyltransferase</keyword>
<dbReference type="OrthoDB" id="9768004at2"/>
<dbReference type="GO" id="GO:0008168">
    <property type="term" value="F:methyltransferase activity"/>
    <property type="evidence" value="ECO:0007669"/>
    <property type="project" value="UniProtKB-KW"/>
</dbReference>
<proteinExistence type="predicted"/>
<comment type="caution">
    <text evidence="2">The sequence shown here is derived from an EMBL/GenBank/DDBJ whole genome shotgun (WGS) entry which is preliminary data.</text>
</comment>
<dbReference type="InterPro" id="IPR027625">
    <property type="entry name" value="OvoA_Cterm"/>
</dbReference>
<name>A0A2A2FAA8_9GAMM</name>
<evidence type="ECO:0000313" key="2">
    <source>
        <dbReference type="EMBL" id="PAU82431.1"/>
    </source>
</evidence>
<dbReference type="PANTHER" id="PTHR45445:SF2">
    <property type="entry name" value="METHYLTRANSFERASE TYPE 11 DOMAIN-CONTAINING PROTEIN"/>
    <property type="match status" value="1"/>
</dbReference>
<dbReference type="AlphaFoldDB" id="A0A2A2FAA8"/>
<accession>A0A2A2FAA8</accession>
<dbReference type="InterPro" id="IPR025714">
    <property type="entry name" value="Methyltranfer_dom"/>
</dbReference>
<feature type="domain" description="Methyltransferase" evidence="1">
    <location>
        <begin position="44"/>
        <end position="175"/>
    </location>
</feature>
<sequence length="247" mass="27279">MTDFYESDEQLGQYMDFHYGPEHFGVPNFPKACAERCLQAKPRGERALDLGCATGRSTLELARGFGHVLGMDLSHRFIDAAERLCRDGELSYRLVDEGEIGHSETASLASMGLTEEASRVSFEEGDAGNLGPEYSGYDLIFAGNLIDRMPNPGPFLGGLRERLNPGGLLVVTSPYTLLPEFTPCANWIGGYYGADGEPVTVLDGMRAHLEPGMRLAAEPEDVPFVIRETRRKHQHTLAQLTVWERVD</sequence>
<dbReference type="SUPFAM" id="SSF53335">
    <property type="entry name" value="S-adenosyl-L-methionine-dependent methyltransferases"/>
    <property type="match status" value="1"/>
</dbReference>
<evidence type="ECO:0000259" key="1">
    <source>
        <dbReference type="Pfam" id="PF13847"/>
    </source>
</evidence>
<evidence type="ECO:0000313" key="3">
    <source>
        <dbReference type="Proteomes" id="UP000218896"/>
    </source>
</evidence>
<dbReference type="CDD" id="cd02440">
    <property type="entry name" value="AdoMet_MTases"/>
    <property type="match status" value="1"/>
</dbReference>
<keyword evidence="2" id="KW-0808">Transferase</keyword>
<dbReference type="Gene3D" id="3.40.50.150">
    <property type="entry name" value="Vaccinia Virus protein VP39"/>
    <property type="match status" value="1"/>
</dbReference>
<reference evidence="2 3" key="1">
    <citation type="submission" date="2017-08" db="EMBL/GenBank/DDBJ databases">
        <title>Halovibrio sewagensis sp. nov., isolated from wastewater of high salinity.</title>
        <authorList>
            <person name="Dong X."/>
            <person name="Zhang G."/>
        </authorList>
    </citation>
    <scope>NUCLEOTIDE SEQUENCE [LARGE SCALE GENOMIC DNA]</scope>
    <source>
        <strain evidence="2 3">YL5-2</strain>
    </source>
</reference>
<dbReference type="NCBIfam" id="TIGR04345">
    <property type="entry name" value="ovoA_Cterm"/>
    <property type="match status" value="1"/>
</dbReference>
<organism evidence="2 3">
    <name type="scientific">Halovibrio salipaludis</name>
    <dbReference type="NCBI Taxonomy" id="2032626"/>
    <lineage>
        <taxon>Bacteria</taxon>
        <taxon>Pseudomonadati</taxon>
        <taxon>Pseudomonadota</taxon>
        <taxon>Gammaproteobacteria</taxon>
        <taxon>Oceanospirillales</taxon>
        <taxon>Halomonadaceae</taxon>
        <taxon>Halovibrio</taxon>
    </lineage>
</organism>
<dbReference type="Proteomes" id="UP000218896">
    <property type="component" value="Unassembled WGS sequence"/>
</dbReference>
<dbReference type="Pfam" id="PF13847">
    <property type="entry name" value="Methyltransf_31"/>
    <property type="match status" value="1"/>
</dbReference>
<dbReference type="PANTHER" id="PTHR45445">
    <property type="match status" value="1"/>
</dbReference>
<dbReference type="EMBL" id="NSKD01000001">
    <property type="protein sequence ID" value="PAU82431.1"/>
    <property type="molecule type" value="Genomic_DNA"/>
</dbReference>
<protein>
    <submittedName>
        <fullName evidence="2">Putative 4-mercaptohistidine N1-methyltransferase</fullName>
    </submittedName>
</protein>